<organism evidence="3 4">
    <name type="scientific">Mucuna pruriens</name>
    <name type="common">Velvet bean</name>
    <name type="synonym">Dolichos pruriens</name>
    <dbReference type="NCBI Taxonomy" id="157652"/>
    <lineage>
        <taxon>Eukaryota</taxon>
        <taxon>Viridiplantae</taxon>
        <taxon>Streptophyta</taxon>
        <taxon>Embryophyta</taxon>
        <taxon>Tracheophyta</taxon>
        <taxon>Spermatophyta</taxon>
        <taxon>Magnoliopsida</taxon>
        <taxon>eudicotyledons</taxon>
        <taxon>Gunneridae</taxon>
        <taxon>Pentapetalae</taxon>
        <taxon>rosids</taxon>
        <taxon>fabids</taxon>
        <taxon>Fabales</taxon>
        <taxon>Fabaceae</taxon>
        <taxon>Papilionoideae</taxon>
        <taxon>50 kb inversion clade</taxon>
        <taxon>NPAAA clade</taxon>
        <taxon>indigoferoid/millettioid clade</taxon>
        <taxon>Phaseoleae</taxon>
        <taxon>Mucuna</taxon>
    </lineage>
</organism>
<dbReference type="Proteomes" id="UP000257109">
    <property type="component" value="Unassembled WGS sequence"/>
</dbReference>
<keyword evidence="4" id="KW-1185">Reference proteome</keyword>
<feature type="non-terminal residue" evidence="3">
    <location>
        <position position="147"/>
    </location>
</feature>
<accession>A0A371EY54</accession>
<reference evidence="3" key="1">
    <citation type="submission" date="2018-05" db="EMBL/GenBank/DDBJ databases">
        <title>Draft genome of Mucuna pruriens seed.</title>
        <authorList>
            <person name="Nnadi N.E."/>
            <person name="Vos R."/>
            <person name="Hasami M.H."/>
            <person name="Devisetty U.K."/>
            <person name="Aguiy J.C."/>
        </authorList>
    </citation>
    <scope>NUCLEOTIDE SEQUENCE [LARGE SCALE GENOMIC DNA]</scope>
    <source>
        <strain evidence="3">JCA_2017</strain>
    </source>
</reference>
<evidence type="ECO:0000313" key="3">
    <source>
        <dbReference type="EMBL" id="RDX70985.1"/>
    </source>
</evidence>
<keyword evidence="2" id="KW-0732">Signal</keyword>
<evidence type="ECO:0000256" key="2">
    <source>
        <dbReference type="SAM" id="SignalP"/>
    </source>
</evidence>
<feature type="region of interest" description="Disordered" evidence="1">
    <location>
        <begin position="43"/>
        <end position="66"/>
    </location>
</feature>
<evidence type="ECO:0000256" key="1">
    <source>
        <dbReference type="SAM" id="MobiDB-lite"/>
    </source>
</evidence>
<dbReference type="AlphaFoldDB" id="A0A371EY54"/>
<sequence length="147" mass="16402">MWCINLGASNIHILFICCQNFMVLQEKTPTIPTTVASEIATSRQLSIPRRPDEAATPRPQDVDRTVSQHCEPITVGWIQQPSFPNNSESERERKCNYAVKWKRTISTSAIASEISQSRLEIGCQLTASTRENCPSTISNSNHLGKEA</sequence>
<proteinExistence type="predicted"/>
<feature type="signal peptide" evidence="2">
    <location>
        <begin position="1"/>
        <end position="18"/>
    </location>
</feature>
<gene>
    <name evidence="3" type="ORF">CR513_49714</name>
</gene>
<feature type="chain" id="PRO_5016769595" evidence="2">
    <location>
        <begin position="19"/>
        <end position="147"/>
    </location>
</feature>
<dbReference type="EMBL" id="QJKJ01011507">
    <property type="protein sequence ID" value="RDX70985.1"/>
    <property type="molecule type" value="Genomic_DNA"/>
</dbReference>
<protein>
    <submittedName>
        <fullName evidence="3">Uncharacterized protein</fullName>
    </submittedName>
</protein>
<feature type="compositionally biased region" description="Basic and acidic residues" evidence="1">
    <location>
        <begin position="49"/>
        <end position="66"/>
    </location>
</feature>
<name>A0A371EY54_MUCPR</name>
<evidence type="ECO:0000313" key="4">
    <source>
        <dbReference type="Proteomes" id="UP000257109"/>
    </source>
</evidence>
<comment type="caution">
    <text evidence="3">The sequence shown here is derived from an EMBL/GenBank/DDBJ whole genome shotgun (WGS) entry which is preliminary data.</text>
</comment>